<dbReference type="EMBL" id="JAJPWV010000001">
    <property type="protein sequence ID" value="MCD8739361.1"/>
    <property type="molecule type" value="Genomic_DNA"/>
</dbReference>
<keyword evidence="2" id="KW-1185">Reference proteome</keyword>
<gene>
    <name evidence="1" type="ORF">LT679_01995</name>
</gene>
<evidence type="ECO:0000313" key="1">
    <source>
        <dbReference type="EMBL" id="MCD8739361.1"/>
    </source>
</evidence>
<evidence type="ECO:0000313" key="2">
    <source>
        <dbReference type="Proteomes" id="UP001199919"/>
    </source>
</evidence>
<organism evidence="1 2">
    <name type="scientific">Mucilaginibacter roseus</name>
    <dbReference type="NCBI Taxonomy" id="1528868"/>
    <lineage>
        <taxon>Bacteria</taxon>
        <taxon>Pseudomonadati</taxon>
        <taxon>Bacteroidota</taxon>
        <taxon>Sphingobacteriia</taxon>
        <taxon>Sphingobacteriales</taxon>
        <taxon>Sphingobacteriaceae</taxon>
        <taxon>Mucilaginibacter</taxon>
    </lineage>
</organism>
<comment type="caution">
    <text evidence="1">The sequence shown here is derived from an EMBL/GenBank/DDBJ whole genome shotgun (WGS) entry which is preliminary data.</text>
</comment>
<reference evidence="1 2" key="1">
    <citation type="submission" date="2021-12" db="EMBL/GenBank/DDBJ databases">
        <title>Mucilaginibacter roseus genome.</title>
        <authorList>
            <person name="Ferreira J.R."/>
            <person name="Newman J.D."/>
        </authorList>
    </citation>
    <scope>NUCLEOTIDE SEQUENCE [LARGE SCALE GENOMIC DNA]</scope>
    <source>
        <strain evidence="1 2">LMG 28454</strain>
    </source>
</reference>
<proteinExistence type="predicted"/>
<protein>
    <submittedName>
        <fullName evidence="1">Uncharacterized protein</fullName>
    </submittedName>
</protein>
<accession>A0ABS8TWV4</accession>
<dbReference type="RefSeq" id="WP_232175238.1">
    <property type="nucleotide sequence ID" value="NZ_JAJPWV010000001.1"/>
</dbReference>
<sequence length="50" mass="5997">MVSPKTGIKIYEQFIELTNQIFWDGYAEQMASENPARFQQELNEFFNTYQ</sequence>
<name>A0ABS8TWV4_9SPHI</name>
<dbReference type="Proteomes" id="UP001199919">
    <property type="component" value="Unassembled WGS sequence"/>
</dbReference>